<dbReference type="InterPro" id="IPR036509">
    <property type="entry name" value="Met_Sox_Rdtase_MsrA_sf"/>
</dbReference>
<dbReference type="Proteomes" id="UP000176774">
    <property type="component" value="Unassembled WGS sequence"/>
</dbReference>
<protein>
    <recommendedName>
        <fullName evidence="4">Peptide methionine sulfoxide reductase MsrA</fullName>
        <shortName evidence="4">Protein-methionine-S-oxide reductase</shortName>
        <ecNumber evidence="4">1.8.4.11</ecNumber>
    </recommendedName>
    <alternativeName>
        <fullName evidence="4">Peptide-methionine (S)-S-oxide reductase</fullName>
        <shortName evidence="4">Peptide Met(O) reductase</shortName>
    </alternativeName>
</protein>
<keyword evidence="1 4" id="KW-0560">Oxidoreductase</keyword>
<sequence>MNDKETVVFGGGCFWCTEAVFKMLKGVISVEPGYAGGHTKSPTYEQICNGDTGHAEVIKIEYDAQIIPLETLLTVFFATHDPTTKNRQGNDVGEQYRSIILCDNQQQIKTSEKFIEKLNSSDDLPATATPEALQVGKGAPITTQIKMLEIFYPAEDYHKNYYQKNLPARGLQAGKNQAYCQVVINPKLKKVQEKFAKLLKENRN</sequence>
<dbReference type="STRING" id="1802214.A2908_02255"/>
<dbReference type="SUPFAM" id="SSF55068">
    <property type="entry name" value="Peptide methionine sulfoxide reductase"/>
    <property type="match status" value="1"/>
</dbReference>
<evidence type="ECO:0000313" key="6">
    <source>
        <dbReference type="EMBL" id="OGZ72999.1"/>
    </source>
</evidence>
<feature type="active site" evidence="4">
    <location>
        <position position="13"/>
    </location>
</feature>
<dbReference type="EMBL" id="MHPA01000017">
    <property type="protein sequence ID" value="OGZ72999.1"/>
    <property type="molecule type" value="Genomic_DNA"/>
</dbReference>
<reference evidence="6 7" key="1">
    <citation type="journal article" date="2016" name="Nat. Commun.">
        <title>Thousands of microbial genomes shed light on interconnected biogeochemical processes in an aquifer system.</title>
        <authorList>
            <person name="Anantharaman K."/>
            <person name="Brown C.T."/>
            <person name="Hug L.A."/>
            <person name="Sharon I."/>
            <person name="Castelle C.J."/>
            <person name="Probst A.J."/>
            <person name="Thomas B.C."/>
            <person name="Singh A."/>
            <person name="Wilkins M.J."/>
            <person name="Karaoz U."/>
            <person name="Brodie E.L."/>
            <person name="Williams K.H."/>
            <person name="Hubbard S.S."/>
            <person name="Banfield J.F."/>
        </authorList>
    </citation>
    <scope>NUCLEOTIDE SEQUENCE [LARGE SCALE GENOMIC DNA]</scope>
</reference>
<feature type="domain" description="Peptide methionine sulphoxide reductase MsrA" evidence="5">
    <location>
        <begin position="7"/>
        <end position="165"/>
    </location>
</feature>
<comment type="catalytic activity">
    <reaction evidence="2 4">
        <text>L-methionyl-[protein] + [thioredoxin]-disulfide + H2O = L-methionyl-(S)-S-oxide-[protein] + [thioredoxin]-dithiol</text>
        <dbReference type="Rhea" id="RHEA:14217"/>
        <dbReference type="Rhea" id="RHEA-COMP:10698"/>
        <dbReference type="Rhea" id="RHEA-COMP:10700"/>
        <dbReference type="Rhea" id="RHEA-COMP:12313"/>
        <dbReference type="Rhea" id="RHEA-COMP:12315"/>
        <dbReference type="ChEBI" id="CHEBI:15377"/>
        <dbReference type="ChEBI" id="CHEBI:16044"/>
        <dbReference type="ChEBI" id="CHEBI:29950"/>
        <dbReference type="ChEBI" id="CHEBI:44120"/>
        <dbReference type="ChEBI" id="CHEBI:50058"/>
        <dbReference type="EC" id="1.8.4.11"/>
    </reaction>
</comment>
<dbReference type="Pfam" id="PF01625">
    <property type="entry name" value="PMSR"/>
    <property type="match status" value="1"/>
</dbReference>
<dbReference type="HAMAP" id="MF_01401">
    <property type="entry name" value="MsrA"/>
    <property type="match status" value="1"/>
</dbReference>
<gene>
    <name evidence="4" type="primary">msrA</name>
    <name evidence="6" type="ORF">A2908_02255</name>
</gene>
<accession>A0A1G2IE04</accession>
<dbReference type="Gene3D" id="3.30.1060.10">
    <property type="entry name" value="Peptide methionine sulphoxide reductase MsrA"/>
    <property type="match status" value="1"/>
</dbReference>
<organism evidence="6 7">
    <name type="scientific">Candidatus Staskawiczbacteria bacterium RIFCSPLOWO2_01_FULL_38_12b</name>
    <dbReference type="NCBI Taxonomy" id="1802214"/>
    <lineage>
        <taxon>Bacteria</taxon>
        <taxon>Candidatus Staskawicziibacteriota</taxon>
    </lineage>
</organism>
<dbReference type="NCBIfam" id="TIGR00401">
    <property type="entry name" value="msrA"/>
    <property type="match status" value="1"/>
</dbReference>
<proteinExistence type="inferred from homology"/>
<comment type="caution">
    <text evidence="6">The sequence shown here is derived from an EMBL/GenBank/DDBJ whole genome shotgun (WGS) entry which is preliminary data.</text>
</comment>
<evidence type="ECO:0000256" key="1">
    <source>
        <dbReference type="ARBA" id="ARBA00023002"/>
    </source>
</evidence>
<evidence type="ECO:0000256" key="3">
    <source>
        <dbReference type="ARBA" id="ARBA00048782"/>
    </source>
</evidence>
<dbReference type="PANTHER" id="PTHR43774:SF1">
    <property type="entry name" value="PEPTIDE METHIONINE SULFOXIDE REDUCTASE MSRA 2"/>
    <property type="match status" value="1"/>
</dbReference>
<evidence type="ECO:0000313" key="7">
    <source>
        <dbReference type="Proteomes" id="UP000176774"/>
    </source>
</evidence>
<name>A0A1G2IE04_9BACT</name>
<evidence type="ECO:0000256" key="2">
    <source>
        <dbReference type="ARBA" id="ARBA00047806"/>
    </source>
</evidence>
<dbReference type="EC" id="1.8.4.11" evidence="4"/>
<comment type="similarity">
    <text evidence="4">Belongs to the MsrA Met sulfoxide reductase family.</text>
</comment>
<dbReference type="GO" id="GO:0033744">
    <property type="term" value="F:L-methionine:thioredoxin-disulfide S-oxidoreductase activity"/>
    <property type="evidence" value="ECO:0007669"/>
    <property type="project" value="RHEA"/>
</dbReference>
<comment type="catalytic activity">
    <reaction evidence="3 4">
        <text>[thioredoxin]-disulfide + L-methionine + H2O = L-methionine (S)-S-oxide + [thioredoxin]-dithiol</text>
        <dbReference type="Rhea" id="RHEA:19993"/>
        <dbReference type="Rhea" id="RHEA-COMP:10698"/>
        <dbReference type="Rhea" id="RHEA-COMP:10700"/>
        <dbReference type="ChEBI" id="CHEBI:15377"/>
        <dbReference type="ChEBI" id="CHEBI:29950"/>
        <dbReference type="ChEBI" id="CHEBI:50058"/>
        <dbReference type="ChEBI" id="CHEBI:57844"/>
        <dbReference type="ChEBI" id="CHEBI:58772"/>
        <dbReference type="EC" id="1.8.4.11"/>
    </reaction>
</comment>
<dbReference type="InterPro" id="IPR002569">
    <property type="entry name" value="Met_Sox_Rdtase_MsrA_dom"/>
</dbReference>
<dbReference type="AlphaFoldDB" id="A0A1G2IE04"/>
<dbReference type="PANTHER" id="PTHR43774">
    <property type="entry name" value="PEPTIDE METHIONINE SULFOXIDE REDUCTASE"/>
    <property type="match status" value="1"/>
</dbReference>
<dbReference type="GO" id="GO:0008113">
    <property type="term" value="F:peptide-methionine (S)-S-oxide reductase activity"/>
    <property type="evidence" value="ECO:0007669"/>
    <property type="project" value="UniProtKB-UniRule"/>
</dbReference>
<comment type="function">
    <text evidence="4">Has an important function as a repair enzyme for proteins that have been inactivated by oxidation. Catalyzes the reversible oxidation-reduction of methionine sulfoxide in proteins to methionine.</text>
</comment>
<evidence type="ECO:0000256" key="4">
    <source>
        <dbReference type="HAMAP-Rule" id="MF_01401"/>
    </source>
</evidence>
<evidence type="ECO:0000259" key="5">
    <source>
        <dbReference type="Pfam" id="PF01625"/>
    </source>
</evidence>